<evidence type="ECO:0000313" key="4">
    <source>
        <dbReference type="EMBL" id="KAK8235219.1"/>
    </source>
</evidence>
<dbReference type="SUPFAM" id="SSF48403">
    <property type="entry name" value="Ankyrin repeat"/>
    <property type="match status" value="1"/>
</dbReference>
<feature type="domain" description="Nephrocystin 3-like N-terminal" evidence="3">
    <location>
        <begin position="514"/>
        <end position="684"/>
    </location>
</feature>
<dbReference type="SMART" id="SM00248">
    <property type="entry name" value="ANK"/>
    <property type="match status" value="5"/>
</dbReference>
<comment type="caution">
    <text evidence="4">The sequence shown here is derived from an EMBL/GenBank/DDBJ whole genome shotgun (WGS) entry which is preliminary data.</text>
</comment>
<dbReference type="PANTHER" id="PTHR10039:SF5">
    <property type="entry name" value="NACHT DOMAIN-CONTAINING PROTEIN"/>
    <property type="match status" value="1"/>
</dbReference>
<organism evidence="4 5">
    <name type="scientific">Phyllosticta capitalensis</name>
    <dbReference type="NCBI Taxonomy" id="121624"/>
    <lineage>
        <taxon>Eukaryota</taxon>
        <taxon>Fungi</taxon>
        <taxon>Dikarya</taxon>
        <taxon>Ascomycota</taxon>
        <taxon>Pezizomycotina</taxon>
        <taxon>Dothideomycetes</taxon>
        <taxon>Dothideomycetes incertae sedis</taxon>
        <taxon>Botryosphaeriales</taxon>
        <taxon>Phyllostictaceae</taxon>
        <taxon>Phyllosticta</taxon>
    </lineage>
</organism>
<keyword evidence="5" id="KW-1185">Reference proteome</keyword>
<feature type="region of interest" description="Disordered" evidence="2">
    <location>
        <begin position="55"/>
        <end position="94"/>
    </location>
</feature>
<dbReference type="SUPFAM" id="SSF52540">
    <property type="entry name" value="P-loop containing nucleoside triphosphate hydrolases"/>
    <property type="match status" value="1"/>
</dbReference>
<evidence type="ECO:0000259" key="3">
    <source>
        <dbReference type="Pfam" id="PF24883"/>
    </source>
</evidence>
<dbReference type="InterPro" id="IPR002110">
    <property type="entry name" value="Ankyrin_rpt"/>
</dbReference>
<dbReference type="Gene3D" id="1.25.40.20">
    <property type="entry name" value="Ankyrin repeat-containing domain"/>
    <property type="match status" value="2"/>
</dbReference>
<feature type="compositionally biased region" description="Polar residues" evidence="2">
    <location>
        <begin position="57"/>
        <end position="66"/>
    </location>
</feature>
<proteinExistence type="predicted"/>
<reference evidence="4 5" key="1">
    <citation type="submission" date="2024-04" db="EMBL/GenBank/DDBJ databases">
        <title>Phyllosticta paracitricarpa is synonymous to the EU quarantine fungus P. citricarpa based on phylogenomic analyses.</title>
        <authorList>
            <consortium name="Lawrence Berkeley National Laboratory"/>
            <person name="Van Ingen-Buijs V.A."/>
            <person name="Van Westerhoven A.C."/>
            <person name="Haridas S."/>
            <person name="Skiadas P."/>
            <person name="Martin F."/>
            <person name="Groenewald J.Z."/>
            <person name="Crous P.W."/>
            <person name="Seidl M.F."/>
        </authorList>
    </citation>
    <scope>NUCLEOTIDE SEQUENCE [LARGE SCALE GENOMIC DNA]</scope>
    <source>
        <strain evidence="4 5">CBS 123374</strain>
    </source>
</reference>
<name>A0ABR1YP30_9PEZI</name>
<dbReference type="InterPro" id="IPR027417">
    <property type="entry name" value="P-loop_NTPase"/>
</dbReference>
<dbReference type="Gene3D" id="3.40.50.300">
    <property type="entry name" value="P-loop containing nucleotide triphosphate hydrolases"/>
    <property type="match status" value="1"/>
</dbReference>
<dbReference type="SUPFAM" id="SSF53474">
    <property type="entry name" value="alpha/beta-Hydrolases"/>
    <property type="match status" value="1"/>
</dbReference>
<evidence type="ECO:0000256" key="2">
    <source>
        <dbReference type="SAM" id="MobiDB-lite"/>
    </source>
</evidence>
<dbReference type="Pfam" id="PF24883">
    <property type="entry name" value="NPHP3_N"/>
    <property type="match status" value="1"/>
</dbReference>
<dbReference type="InterPro" id="IPR056884">
    <property type="entry name" value="NPHP3-like_N"/>
</dbReference>
<dbReference type="EMBL" id="JBBWRZ010000005">
    <property type="protein sequence ID" value="KAK8235219.1"/>
    <property type="molecule type" value="Genomic_DNA"/>
</dbReference>
<dbReference type="PANTHER" id="PTHR10039">
    <property type="entry name" value="AMELOGENIN"/>
    <property type="match status" value="1"/>
</dbReference>
<sequence length="1426" mass="162576">MESTFLPNFWSTTALAAVASLLLIDICLRIFEYTRQLPRRSPNGNATAAEVLENASDEATASQNPPDQDGSIRSRHSTLETDEETKSSPFSDNDTLNQLQAFKEPEKLISLVPPSIEPLESPKTSNNRLAKPQLKPETVFRLQGLPIDYKGRQVGISEAEQIIRKALSVEEDIGVSFTQIPSEVERRMNSDSNPNFLFNDTTRVVKLSLDKDFIHFTPLHSPPDKDHHLDVIALPGLGGHAFGSFKARKDDYMWLRDGLCESFPSARVLIYGYDTRLQNSSAFQSLQDLGLDFSHKLVAQIKSSIRTSRGMRPIVLVGQSLGGLVIKEALCQLAYSRQEEANILKSVEAVFFFGTPNSESADLRRLGEKWSRITDVRMGEHTSPTLRIYSFYETLESPTAIKTSDGGYEMTGPAVVLVDRTSATHGRPWGNDNSIVIPIHATHSGMAKFKSINDGTYRDNIVLGLNDVLENNQSIHPEGMLSWKDQELLDRCLNRLSFPEQQYHKHHIIVAQNNTCEWILEHEAYRKWLSTLEPLLWIEGHAGAGKSTVLKHALQRYEDEISRRVIVASYFFSGRGTDLQKTPIGLYRWLLRQLVPHFPRTFWRLVQEYEEKSRSSQDWDWQPEELRRVLEDHLAKAGSRRPIIVFIDALDECPEIHRKELIGFIETVLGSSQRGQIKMCVSCRHFPNLFTDGLKISVENHNGRDIETFVRSQLSAMKHREREEFEQQIISKANGIFQWAVLVCSRILEMNQEGRTAKMIQLEIDKSPKGLDDLYESLLRQSPEDHEQAIKLFQWVCFVKQPPTLLELQWILVLSLDLGQKSLEDFRKDGYRTKARYLEDCEDSVHFRETPEELFNAIRHLSKGLIGFTAYEPETPFDNEHSGLRKLPSVADDTDDKVEPVWLQKAFLVHQSVKEYLCRRGLAILGGLKLDADPYGHAHDSISRLCLDFILRENKKVIDGDELARLSRSYLHRCFWSRFKHHIINSGFHDMDQTYILDVFCTLHRESSLDRLLYSMAIHDSDFHELCHDFDITVFRLCKAATLPFVLAYCGISSALKALVIYNNEWVAGNLGEKSEALGTRVSICIPQERSPFEFLPSGLLNLDQESVEQGITPLRVATFCGHITAVKCLLECSTVDPNRPCRLGKTAFHCAADKGNSQVLRALLDSNTVNSNFQDCWGRTALHWSLEFNCLPDDTIQYWLASPQVDLNVQDQEGTTAIQKMIQNFTYRQKLLEFDWIHRIDPNIRDRYGKTLLHSAVFYCLIPLVKALLDAKDIDPHIRDSFGDPPIFELCRTQDLGKGDIRRMLEVMDPRVKNERGQTLLHRAVHEEEMTLIRALIEDNRVNVDETDDADMTALSVAEKLVGRTDSSPNRWTAHDRRSILKMLQEASTLSKLRLPLHGGQLPPRPLVPTVRFSSTITSAPYPEW</sequence>
<dbReference type="Pfam" id="PF12796">
    <property type="entry name" value="Ank_2"/>
    <property type="match status" value="1"/>
</dbReference>
<evidence type="ECO:0000256" key="1">
    <source>
        <dbReference type="ARBA" id="ARBA00022737"/>
    </source>
</evidence>
<protein>
    <recommendedName>
        <fullName evidence="3">Nephrocystin 3-like N-terminal domain-containing protein</fullName>
    </recommendedName>
</protein>
<dbReference type="InterPro" id="IPR029058">
    <property type="entry name" value="AB_hydrolase_fold"/>
</dbReference>
<dbReference type="Gene3D" id="3.40.50.1820">
    <property type="entry name" value="alpha/beta hydrolase"/>
    <property type="match status" value="1"/>
</dbReference>
<dbReference type="Proteomes" id="UP001492380">
    <property type="component" value="Unassembled WGS sequence"/>
</dbReference>
<accession>A0ABR1YP30</accession>
<evidence type="ECO:0000313" key="5">
    <source>
        <dbReference type="Proteomes" id="UP001492380"/>
    </source>
</evidence>
<gene>
    <name evidence="4" type="ORF">HDK90DRAFT_236789</name>
</gene>
<dbReference type="InterPro" id="IPR036770">
    <property type="entry name" value="Ankyrin_rpt-contain_sf"/>
</dbReference>
<keyword evidence="1" id="KW-0677">Repeat</keyword>